<evidence type="ECO:0000256" key="1">
    <source>
        <dbReference type="SAM" id="MobiDB-lite"/>
    </source>
</evidence>
<accession>X8A076</accession>
<name>X8A076_MYCXE</name>
<gene>
    <name evidence="2" type="ORF">I553_3816</name>
</gene>
<dbReference type="AlphaFoldDB" id="X8A076"/>
<comment type="caution">
    <text evidence="2">The sequence shown here is derived from an EMBL/GenBank/DDBJ whole genome shotgun (WGS) entry which is preliminary data.</text>
</comment>
<proteinExistence type="predicted"/>
<feature type="region of interest" description="Disordered" evidence="1">
    <location>
        <begin position="1"/>
        <end position="32"/>
    </location>
</feature>
<sequence>MVEHAHRGTGHHDHGGTISPKSAGRAARPDPQRLHLGVADVAADLYFLAGAGSRGSDIGPGSAPHAHRR</sequence>
<reference evidence="2" key="1">
    <citation type="submission" date="2014-01" db="EMBL/GenBank/DDBJ databases">
        <authorList>
            <person name="Brown-Elliot B."/>
            <person name="Wallace R."/>
            <person name="Lenaerts A."/>
            <person name="Ordway D."/>
            <person name="DeGroote M.A."/>
            <person name="Parker T."/>
            <person name="Sizemore C."/>
            <person name="Tallon L.J."/>
            <person name="Sadzewicz L.K."/>
            <person name="Sengamalay N."/>
            <person name="Fraser C.M."/>
            <person name="Hine E."/>
            <person name="Shefchek K.A."/>
            <person name="Das S.P."/>
            <person name="Tettelin H."/>
        </authorList>
    </citation>
    <scope>NUCLEOTIDE SEQUENCE [LARGE SCALE GENOMIC DNA]</scope>
    <source>
        <strain evidence="2">4042</strain>
    </source>
</reference>
<dbReference type="EMBL" id="JAOB01000063">
    <property type="protein sequence ID" value="EUA24929.1"/>
    <property type="molecule type" value="Genomic_DNA"/>
</dbReference>
<protein>
    <submittedName>
        <fullName evidence="2">Uncharacterized protein</fullName>
    </submittedName>
</protein>
<evidence type="ECO:0000313" key="2">
    <source>
        <dbReference type="EMBL" id="EUA24929.1"/>
    </source>
</evidence>
<organism evidence="2">
    <name type="scientific">Mycobacterium xenopi 4042</name>
    <dbReference type="NCBI Taxonomy" id="1299334"/>
    <lineage>
        <taxon>Bacteria</taxon>
        <taxon>Bacillati</taxon>
        <taxon>Actinomycetota</taxon>
        <taxon>Actinomycetes</taxon>
        <taxon>Mycobacteriales</taxon>
        <taxon>Mycobacteriaceae</taxon>
        <taxon>Mycobacterium</taxon>
    </lineage>
</organism>
<dbReference type="PATRIC" id="fig|1299334.3.peg.6753"/>
<feature type="compositionally biased region" description="Basic and acidic residues" evidence="1">
    <location>
        <begin position="1"/>
        <end position="15"/>
    </location>
</feature>